<dbReference type="Gene3D" id="3.40.50.970">
    <property type="match status" value="1"/>
</dbReference>
<feature type="non-terminal residue" evidence="1">
    <location>
        <position position="1"/>
    </location>
</feature>
<keyword evidence="2" id="KW-1185">Reference proteome</keyword>
<reference evidence="1" key="1">
    <citation type="journal article" date="2020" name="Stud. Mycol.">
        <title>101 Dothideomycetes genomes: a test case for predicting lifestyles and emergence of pathogens.</title>
        <authorList>
            <person name="Haridas S."/>
            <person name="Albert R."/>
            <person name="Binder M."/>
            <person name="Bloem J."/>
            <person name="Labutti K."/>
            <person name="Salamov A."/>
            <person name="Andreopoulos B."/>
            <person name="Baker S."/>
            <person name="Barry K."/>
            <person name="Bills G."/>
            <person name="Bluhm B."/>
            <person name="Cannon C."/>
            <person name="Castanera R."/>
            <person name="Culley D."/>
            <person name="Daum C."/>
            <person name="Ezra D."/>
            <person name="Gonzalez J."/>
            <person name="Henrissat B."/>
            <person name="Kuo A."/>
            <person name="Liang C."/>
            <person name="Lipzen A."/>
            <person name="Lutzoni F."/>
            <person name="Magnuson J."/>
            <person name="Mondo S."/>
            <person name="Nolan M."/>
            <person name="Ohm R."/>
            <person name="Pangilinan J."/>
            <person name="Park H.-J."/>
            <person name="Ramirez L."/>
            <person name="Alfaro M."/>
            <person name="Sun H."/>
            <person name="Tritt A."/>
            <person name="Yoshinaga Y."/>
            <person name="Zwiers L.-H."/>
            <person name="Turgeon B."/>
            <person name="Goodwin S."/>
            <person name="Spatafora J."/>
            <person name="Crous P."/>
            <person name="Grigoriev I."/>
        </authorList>
    </citation>
    <scope>NUCLEOTIDE SEQUENCE</scope>
    <source>
        <strain evidence="1">ATCC 74209</strain>
    </source>
</reference>
<dbReference type="InterPro" id="IPR029061">
    <property type="entry name" value="THDP-binding"/>
</dbReference>
<dbReference type="SUPFAM" id="SSF52518">
    <property type="entry name" value="Thiamin diphosphate-binding fold (THDP-binding)"/>
    <property type="match status" value="1"/>
</dbReference>
<dbReference type="AlphaFoldDB" id="A0A9P4JHB1"/>
<proteinExistence type="predicted"/>
<protein>
    <submittedName>
        <fullName evidence="1">Uncharacterized protein</fullName>
    </submittedName>
</protein>
<accession>A0A9P4JHB1</accession>
<name>A0A9P4JHB1_9PLEO</name>
<dbReference type="EMBL" id="ML994341">
    <property type="protein sequence ID" value="KAF2196692.1"/>
    <property type="molecule type" value="Genomic_DNA"/>
</dbReference>
<dbReference type="Proteomes" id="UP000799536">
    <property type="component" value="Unassembled WGS sequence"/>
</dbReference>
<gene>
    <name evidence="1" type="ORF">GQ43DRAFT_498013</name>
</gene>
<evidence type="ECO:0000313" key="2">
    <source>
        <dbReference type="Proteomes" id="UP000799536"/>
    </source>
</evidence>
<organism evidence="1 2">
    <name type="scientific">Delitschia confertaspora ATCC 74209</name>
    <dbReference type="NCBI Taxonomy" id="1513339"/>
    <lineage>
        <taxon>Eukaryota</taxon>
        <taxon>Fungi</taxon>
        <taxon>Dikarya</taxon>
        <taxon>Ascomycota</taxon>
        <taxon>Pezizomycotina</taxon>
        <taxon>Dothideomycetes</taxon>
        <taxon>Pleosporomycetidae</taxon>
        <taxon>Pleosporales</taxon>
        <taxon>Delitschiaceae</taxon>
        <taxon>Delitschia</taxon>
    </lineage>
</organism>
<evidence type="ECO:0000313" key="1">
    <source>
        <dbReference type="EMBL" id="KAF2196692.1"/>
    </source>
</evidence>
<sequence>LKGLLPESTTFVIEAITAVQGIHDQLQPRRSRGRINCGGTGIAWSNGAAMGLKMGAGQRRSTVNSLSCVQRHLATIWIRRKCKIPILTWCRTKGVERIAVNVCHTVNFSEGWKAPRISRASVFW</sequence>
<comment type="caution">
    <text evidence="1">The sequence shown here is derived from an EMBL/GenBank/DDBJ whole genome shotgun (WGS) entry which is preliminary data.</text>
</comment>